<organism evidence="7 8">
    <name type="scientific">Eudyptula minor novaehollandiae</name>
    <name type="common">Australian little penguin</name>
    <dbReference type="NCBI Taxonomy" id="2052820"/>
    <lineage>
        <taxon>Eukaryota</taxon>
        <taxon>Metazoa</taxon>
        <taxon>Chordata</taxon>
        <taxon>Craniata</taxon>
        <taxon>Vertebrata</taxon>
        <taxon>Euteleostomi</taxon>
        <taxon>Archelosauria</taxon>
        <taxon>Archosauria</taxon>
        <taxon>Dinosauria</taxon>
        <taxon>Saurischia</taxon>
        <taxon>Theropoda</taxon>
        <taxon>Coelurosauria</taxon>
        <taxon>Aves</taxon>
        <taxon>Neognathae</taxon>
        <taxon>Neoaves</taxon>
        <taxon>Aequornithes</taxon>
        <taxon>Sphenisciformes</taxon>
        <taxon>Spheniscidae</taxon>
        <taxon>Eudyptula</taxon>
    </lineage>
</organism>
<protein>
    <submittedName>
        <fullName evidence="7">Nuclear valosin-containing protein-like</fullName>
    </submittedName>
</protein>
<dbReference type="FunFam" id="3.40.50.300:FF:000149">
    <property type="entry name" value="Nuclear valosin-containing protein-like"/>
    <property type="match status" value="1"/>
</dbReference>
<dbReference type="GO" id="GO:1990275">
    <property type="term" value="F:preribosome binding"/>
    <property type="evidence" value="ECO:0007669"/>
    <property type="project" value="TreeGrafter"/>
</dbReference>
<dbReference type="Proteomes" id="UP000818537">
    <property type="component" value="Unassembled WGS sequence"/>
</dbReference>
<dbReference type="FunFam" id="1.10.8.60:FF:000052">
    <property type="entry name" value="Nuclear valosin-containing protein-like"/>
    <property type="match status" value="1"/>
</dbReference>
<dbReference type="PANTHER" id="PTHR23077">
    <property type="entry name" value="AAA-FAMILY ATPASE"/>
    <property type="match status" value="1"/>
</dbReference>
<keyword evidence="2 4" id="KW-0547">Nucleotide-binding</keyword>
<dbReference type="InterPro" id="IPR041569">
    <property type="entry name" value="AAA_lid_3"/>
</dbReference>
<dbReference type="GO" id="GO:0005634">
    <property type="term" value="C:nucleus"/>
    <property type="evidence" value="ECO:0007669"/>
    <property type="project" value="TreeGrafter"/>
</dbReference>
<feature type="domain" description="AAA+ ATPase" evidence="6">
    <location>
        <begin position="490"/>
        <end position="626"/>
    </location>
</feature>
<dbReference type="CDD" id="cd19518">
    <property type="entry name" value="RecA-like_NVL_r1-like"/>
    <property type="match status" value="1"/>
</dbReference>
<dbReference type="Pfam" id="PF17862">
    <property type="entry name" value="AAA_lid_3"/>
    <property type="match status" value="2"/>
</dbReference>
<dbReference type="InterPro" id="IPR027417">
    <property type="entry name" value="P-loop_NTPase"/>
</dbReference>
<dbReference type="InterPro" id="IPR003959">
    <property type="entry name" value="ATPase_AAA_core"/>
</dbReference>
<keyword evidence="3 4" id="KW-0067">ATP-binding</keyword>
<evidence type="ECO:0000256" key="4">
    <source>
        <dbReference type="RuleBase" id="RU003651"/>
    </source>
</evidence>
<evidence type="ECO:0000256" key="1">
    <source>
        <dbReference type="ARBA" id="ARBA00006914"/>
    </source>
</evidence>
<dbReference type="PANTHER" id="PTHR23077:SF171">
    <property type="entry name" value="NUCLEAR VALOSIN-CONTAINING PROTEIN-LIKE"/>
    <property type="match status" value="1"/>
</dbReference>
<accession>A0A8S9E9S0</accession>
<dbReference type="InterPro" id="IPR003593">
    <property type="entry name" value="AAA+_ATPase"/>
</dbReference>
<name>A0A8S9E9S0_EUDMI</name>
<dbReference type="SUPFAM" id="SSF52540">
    <property type="entry name" value="P-loop containing nucleoside triphosphate hydrolases"/>
    <property type="match status" value="2"/>
</dbReference>
<gene>
    <name evidence="7" type="primary">NVL</name>
    <name evidence="7" type="ORF">FQV18_0013108</name>
</gene>
<dbReference type="InterPro" id="IPR003960">
    <property type="entry name" value="ATPase_AAA_CS"/>
</dbReference>
<feature type="non-terminal residue" evidence="7">
    <location>
        <position position="1"/>
    </location>
</feature>
<proteinExistence type="inferred from homology"/>
<evidence type="ECO:0000256" key="5">
    <source>
        <dbReference type="SAM" id="MobiDB-lite"/>
    </source>
</evidence>
<dbReference type="FunFam" id="3.40.50.300:FF:000600">
    <property type="entry name" value="Nuclear valosin-containing protein-like"/>
    <property type="match status" value="1"/>
</dbReference>
<dbReference type="GO" id="GO:0005524">
    <property type="term" value="F:ATP binding"/>
    <property type="evidence" value="ECO:0007669"/>
    <property type="project" value="UniProtKB-KW"/>
</dbReference>
<sequence>STNHMNSSLLSLYKKGNPDSVPTTPKNEPMETPPPVRTAPQTSTFSPGARVETRISEGGWFIDKTPCGKDFFIDLSEDGEGDEKKLTSEKSTEFSVLESERKKTKGKRAKRKKEEFPDVDGEIDSILLKEKVRSKVRELYHPSVKFEDVGGNDETLKEVCKMLIHVRHPEVYNHVGVVPPRGFLLHGPPGCGKTLLAQAIAGELELPMLKVAATEMVSGVSGESEQKLRELFEQAVSSAPCVLFIDEIDAITPKREVASKDMERRIVAQFLTCMDDLNNVAAATQVLVIGATNRPDSLDPALRRAGRFDREICLGIPDEAAREKILRTLCRKLKLPESFEFRHLARLTPGYVGADLMALCREAAVCTVNRVLIKSEKQKRKHVHAGGNTAEESMGIETDILDELQRLLDLLKKQDPLPEEQLQKLCIEMNDFIVALSSVQPSAKREGFVTIPDVTWADIGALEDVREELTMAILAPVRNPEQFKALGLTTPAGVLLAGPPGCGKTLLAKAVANESGLNFISVKGPELLNMYVGESERAVRQVFQRARNSAPCVIFFDEVDALCPRRSDRESGASVRVVNQLLTEMDGLENRRQVFIMAATNRPDIIDPAILRPGRLDKTLYVGLPPPADRLAILKTITKDGTRPPLDIDVSLEEIAYNQHCDCYTGADLSALVREASICALRQEMALQNTKSKKGK</sequence>
<evidence type="ECO:0000313" key="8">
    <source>
        <dbReference type="Proteomes" id="UP000818537"/>
    </source>
</evidence>
<evidence type="ECO:0000256" key="2">
    <source>
        <dbReference type="ARBA" id="ARBA00022741"/>
    </source>
</evidence>
<dbReference type="GO" id="GO:0016887">
    <property type="term" value="F:ATP hydrolysis activity"/>
    <property type="evidence" value="ECO:0007669"/>
    <property type="project" value="InterPro"/>
</dbReference>
<feature type="non-terminal residue" evidence="7">
    <location>
        <position position="696"/>
    </location>
</feature>
<dbReference type="InterPro" id="IPR050168">
    <property type="entry name" value="AAA_ATPase_domain"/>
</dbReference>
<comment type="caution">
    <text evidence="7">The sequence shown here is derived from an EMBL/GenBank/DDBJ whole genome shotgun (WGS) entry which is preliminary data.</text>
</comment>
<dbReference type="PROSITE" id="PS00674">
    <property type="entry name" value="AAA"/>
    <property type="match status" value="2"/>
</dbReference>
<evidence type="ECO:0000313" key="7">
    <source>
        <dbReference type="EMBL" id="KAF1473815.1"/>
    </source>
</evidence>
<dbReference type="SMART" id="SM00382">
    <property type="entry name" value="AAA"/>
    <property type="match status" value="2"/>
</dbReference>
<evidence type="ECO:0000256" key="3">
    <source>
        <dbReference type="ARBA" id="ARBA00022840"/>
    </source>
</evidence>
<dbReference type="GO" id="GO:0042254">
    <property type="term" value="P:ribosome biogenesis"/>
    <property type="evidence" value="ECO:0007669"/>
    <property type="project" value="TreeGrafter"/>
</dbReference>
<evidence type="ECO:0000259" key="6">
    <source>
        <dbReference type="SMART" id="SM00382"/>
    </source>
</evidence>
<feature type="compositionally biased region" description="Polar residues" evidence="5">
    <location>
        <begin position="1"/>
        <end position="10"/>
    </location>
</feature>
<dbReference type="Pfam" id="PF00004">
    <property type="entry name" value="AAA"/>
    <property type="match status" value="2"/>
</dbReference>
<comment type="similarity">
    <text evidence="1 4">Belongs to the AAA ATPase family.</text>
</comment>
<dbReference type="EMBL" id="VULB01013443">
    <property type="protein sequence ID" value="KAF1473815.1"/>
    <property type="molecule type" value="Genomic_DNA"/>
</dbReference>
<reference evidence="7" key="1">
    <citation type="journal article" date="2019" name="Gigascience">
        <title>High-coverage genomes to elucidate the evolution of penguins.</title>
        <authorList>
            <person name="Pan H."/>
            <person name="Cole T.L."/>
            <person name="Bi X."/>
            <person name="Fang M."/>
            <person name="Zhou C."/>
            <person name="Yang Z."/>
            <person name="Ksepka D.T."/>
            <person name="Hart T."/>
            <person name="Bouzat J.L."/>
            <person name="Argilla L.S."/>
            <person name="Bertelsen M.F."/>
            <person name="Boersma P.D."/>
            <person name="Bost C.A."/>
            <person name="Cherel Y."/>
            <person name="Dann P."/>
            <person name="Fiddaman S.R."/>
            <person name="Howard P."/>
            <person name="Labuschagne K."/>
            <person name="Mattern T."/>
            <person name="Miller G."/>
            <person name="Parker P."/>
            <person name="Phillips R.A."/>
            <person name="Quillfeldt P."/>
            <person name="Ryan P.G."/>
            <person name="Taylor H."/>
            <person name="Thompson D.R."/>
            <person name="Young M.J."/>
            <person name="Ellegaard M.R."/>
            <person name="Gilbert M.T.P."/>
            <person name="Sinding M.S."/>
            <person name="Pacheco G."/>
            <person name="Shepherd L.D."/>
            <person name="Tennyson A.J.D."/>
            <person name="Grosser S."/>
            <person name="Kay E."/>
            <person name="Nupen L.J."/>
            <person name="Ellenberg U."/>
            <person name="Houston D.M."/>
            <person name="Reeve A.H."/>
            <person name="Johnson K."/>
            <person name="Masello J.F."/>
            <person name="Stracke T."/>
            <person name="McKinlay B."/>
            <person name="Borboroglu P.G."/>
            <person name="Zhang D.X."/>
            <person name="Zhang G."/>
        </authorList>
    </citation>
    <scope>NUCLEOTIDE SEQUENCE</scope>
    <source>
        <tissue evidence="7">Blood</tissue>
    </source>
</reference>
<feature type="region of interest" description="Disordered" evidence="5">
    <location>
        <begin position="1"/>
        <end position="50"/>
    </location>
</feature>
<feature type="domain" description="AAA+ ATPase" evidence="6">
    <location>
        <begin position="179"/>
        <end position="318"/>
    </location>
</feature>
<dbReference type="AlphaFoldDB" id="A0A8S9E9S0"/>
<dbReference type="CDD" id="cd19530">
    <property type="entry name" value="RecA-like_NVL_r2-like"/>
    <property type="match status" value="1"/>
</dbReference>
<dbReference type="Gene3D" id="3.40.50.300">
    <property type="entry name" value="P-loop containing nucleotide triphosphate hydrolases"/>
    <property type="match status" value="2"/>
</dbReference>
<dbReference type="GO" id="GO:0003723">
    <property type="term" value="F:RNA binding"/>
    <property type="evidence" value="ECO:0007669"/>
    <property type="project" value="TreeGrafter"/>
</dbReference>
<dbReference type="Gene3D" id="1.10.8.60">
    <property type="match status" value="2"/>
</dbReference>
<dbReference type="FunFam" id="1.10.8.60:FF:000081">
    <property type="entry name" value="AAA family ATPase/60S ribosome export protein"/>
    <property type="match status" value="1"/>
</dbReference>